<dbReference type="InterPro" id="IPR022398">
    <property type="entry name" value="Peptidase_S8_His-AS"/>
</dbReference>
<comment type="caution">
    <text evidence="11">The sequence shown here is derived from an EMBL/GenBank/DDBJ whole genome shotgun (WGS) entry which is preliminary data.</text>
</comment>
<gene>
    <name evidence="11" type="ORF">BJ998_001989</name>
</gene>
<feature type="active site" description="Charge relay system" evidence="5 6">
    <location>
        <position position="169"/>
    </location>
</feature>
<evidence type="ECO:0000256" key="8">
    <source>
        <dbReference type="SAM" id="MobiDB-lite"/>
    </source>
</evidence>
<dbReference type="PANTHER" id="PTHR43806:SF11">
    <property type="entry name" value="CEREVISIN-RELATED"/>
    <property type="match status" value="1"/>
</dbReference>
<dbReference type="InterPro" id="IPR006311">
    <property type="entry name" value="TAT_signal"/>
</dbReference>
<keyword evidence="9" id="KW-0732">Signal</keyword>
<dbReference type="GO" id="GO:0004252">
    <property type="term" value="F:serine-type endopeptidase activity"/>
    <property type="evidence" value="ECO:0007669"/>
    <property type="project" value="UniProtKB-UniRule"/>
</dbReference>
<evidence type="ECO:0000313" key="12">
    <source>
        <dbReference type="Proteomes" id="UP000585638"/>
    </source>
</evidence>
<feature type="signal peptide" evidence="9">
    <location>
        <begin position="1"/>
        <end position="29"/>
    </location>
</feature>
<name>A0A7W9KEN9_9PSEU</name>
<dbReference type="InterPro" id="IPR036852">
    <property type="entry name" value="Peptidase_S8/S53_dom_sf"/>
</dbReference>
<dbReference type="PROSITE" id="PS51892">
    <property type="entry name" value="SUBTILASE"/>
    <property type="match status" value="1"/>
</dbReference>
<evidence type="ECO:0000256" key="9">
    <source>
        <dbReference type="SAM" id="SignalP"/>
    </source>
</evidence>
<proteinExistence type="inferred from homology"/>
<evidence type="ECO:0000256" key="7">
    <source>
        <dbReference type="RuleBase" id="RU003355"/>
    </source>
</evidence>
<dbReference type="PROSITE" id="PS51257">
    <property type="entry name" value="PROKAR_LIPOPROTEIN"/>
    <property type="match status" value="1"/>
</dbReference>
<dbReference type="InterPro" id="IPR015500">
    <property type="entry name" value="Peptidase_S8_subtilisin-rel"/>
</dbReference>
<evidence type="ECO:0000256" key="5">
    <source>
        <dbReference type="PIRSR" id="PIRSR615500-1"/>
    </source>
</evidence>
<dbReference type="InterPro" id="IPR050131">
    <property type="entry name" value="Peptidase_S8_subtilisin-like"/>
</dbReference>
<keyword evidence="2 6" id="KW-0645">Protease</keyword>
<dbReference type="PROSITE" id="PS00138">
    <property type="entry name" value="SUBTILASE_SER"/>
    <property type="match status" value="1"/>
</dbReference>
<feature type="chain" id="PRO_5030525946" evidence="9">
    <location>
        <begin position="30"/>
        <end position="532"/>
    </location>
</feature>
<dbReference type="PANTHER" id="PTHR43806">
    <property type="entry name" value="PEPTIDASE S8"/>
    <property type="match status" value="1"/>
</dbReference>
<evidence type="ECO:0000256" key="3">
    <source>
        <dbReference type="ARBA" id="ARBA00022801"/>
    </source>
</evidence>
<keyword evidence="4 6" id="KW-0720">Serine protease</keyword>
<feature type="region of interest" description="Disordered" evidence="8">
    <location>
        <begin position="92"/>
        <end position="114"/>
    </location>
</feature>
<dbReference type="Proteomes" id="UP000585638">
    <property type="component" value="Unassembled WGS sequence"/>
</dbReference>
<evidence type="ECO:0000256" key="6">
    <source>
        <dbReference type="PROSITE-ProRule" id="PRU01240"/>
    </source>
</evidence>
<evidence type="ECO:0000256" key="1">
    <source>
        <dbReference type="ARBA" id="ARBA00011073"/>
    </source>
</evidence>
<organism evidence="11 12">
    <name type="scientific">Kutzneria kofuensis</name>
    <dbReference type="NCBI Taxonomy" id="103725"/>
    <lineage>
        <taxon>Bacteria</taxon>
        <taxon>Bacillati</taxon>
        <taxon>Actinomycetota</taxon>
        <taxon>Actinomycetes</taxon>
        <taxon>Pseudonocardiales</taxon>
        <taxon>Pseudonocardiaceae</taxon>
        <taxon>Kutzneria</taxon>
    </lineage>
</organism>
<comment type="similarity">
    <text evidence="1 6 7">Belongs to the peptidase S8 family.</text>
</comment>
<dbReference type="InterPro" id="IPR000209">
    <property type="entry name" value="Peptidase_S8/S53_dom"/>
</dbReference>
<dbReference type="Pfam" id="PF00082">
    <property type="entry name" value="Peptidase_S8"/>
    <property type="match status" value="1"/>
</dbReference>
<feature type="compositionally biased region" description="Polar residues" evidence="8">
    <location>
        <begin position="102"/>
        <end position="111"/>
    </location>
</feature>
<feature type="active site" description="Charge relay system" evidence="5 6">
    <location>
        <position position="413"/>
    </location>
</feature>
<feature type="active site" description="Charge relay system" evidence="5 6">
    <location>
        <position position="210"/>
    </location>
</feature>
<evidence type="ECO:0000256" key="2">
    <source>
        <dbReference type="ARBA" id="ARBA00022670"/>
    </source>
</evidence>
<dbReference type="RefSeq" id="WP_184860472.1">
    <property type="nucleotide sequence ID" value="NZ_JACHIR010000001.1"/>
</dbReference>
<dbReference type="InterPro" id="IPR023828">
    <property type="entry name" value="Peptidase_S8_Ser-AS"/>
</dbReference>
<dbReference type="SUPFAM" id="SSF52743">
    <property type="entry name" value="Subtilisin-like"/>
    <property type="match status" value="1"/>
</dbReference>
<dbReference type="InterPro" id="IPR023827">
    <property type="entry name" value="Peptidase_S8_Asp-AS"/>
</dbReference>
<dbReference type="PROSITE" id="PS51318">
    <property type="entry name" value="TAT"/>
    <property type="match status" value="1"/>
</dbReference>
<evidence type="ECO:0000259" key="10">
    <source>
        <dbReference type="Pfam" id="PF00082"/>
    </source>
</evidence>
<dbReference type="PRINTS" id="PR00723">
    <property type="entry name" value="SUBTILISIN"/>
</dbReference>
<keyword evidence="3 6" id="KW-0378">Hydrolase</keyword>
<dbReference type="PROSITE" id="PS00136">
    <property type="entry name" value="SUBTILASE_ASP"/>
    <property type="match status" value="1"/>
</dbReference>
<dbReference type="PROSITE" id="PS00137">
    <property type="entry name" value="SUBTILASE_HIS"/>
    <property type="match status" value="1"/>
</dbReference>
<evidence type="ECO:0000313" key="11">
    <source>
        <dbReference type="EMBL" id="MBB5890793.1"/>
    </source>
</evidence>
<feature type="domain" description="Peptidase S8/S53" evidence="10">
    <location>
        <begin position="163"/>
        <end position="469"/>
    </location>
</feature>
<accession>A0A7W9KEN9</accession>
<protein>
    <submittedName>
        <fullName evidence="11">Subtilisin family serine protease</fullName>
    </submittedName>
</protein>
<dbReference type="Gene3D" id="3.40.50.200">
    <property type="entry name" value="Peptidase S8/S53 domain"/>
    <property type="match status" value="1"/>
</dbReference>
<dbReference type="EMBL" id="JACHIR010000001">
    <property type="protein sequence ID" value="MBB5890793.1"/>
    <property type="molecule type" value="Genomic_DNA"/>
</dbReference>
<keyword evidence="12" id="KW-1185">Reference proteome</keyword>
<sequence>MPLLRRAQLAALGAALLAAGCLGAPVAGADEQAPSGCVQPGPTLRYLVVFARGTAQPDADAQIAAACGSTTVYYPQIAVAVVTSPDPGFGDKIGPDRAYSAQGESWTSDGQSSRKKVDETMSAASLLTSTETVPTADLGEQQWDMRLIDATLAHQITEGDPRVVVGVLDSGIDPRHPDLKAALDPQLSVGCLTGKPDPSVAAWAPTTSPHGTHVAGIIAAADDGKGITGVAPGVRLASVKVVDDDGYIYPEYAVCGFMWAATHGIAITNNSYYVDPWEYTCSDQQGQRVVTEAMKRAVDYATSQGVLNVAAVTNSAADLTQPGADTHSPDNAPNHSVRRIGTECSVLPAEERGVVAVSSVGSNQLKASYSSYGLGAVDVTAPGGDVHQKPSNGDNPCVLSTVPGGYGDFCGTSMAAPHVTGVAALLASTHPGDTPAQLTKLLNQQAKPVQCPGDYDLNDTGVQDAYCSGYASFNGFYGHGMVNALAAVASGTAPRPSTGAPGADAPTRAGKGPTDATSSQQPIGPEQLAAGQ</sequence>
<evidence type="ECO:0000256" key="4">
    <source>
        <dbReference type="ARBA" id="ARBA00022825"/>
    </source>
</evidence>
<feature type="region of interest" description="Disordered" evidence="8">
    <location>
        <begin position="491"/>
        <end position="532"/>
    </location>
</feature>
<reference evidence="11 12" key="1">
    <citation type="submission" date="2020-08" db="EMBL/GenBank/DDBJ databases">
        <title>Sequencing the genomes of 1000 actinobacteria strains.</title>
        <authorList>
            <person name="Klenk H.-P."/>
        </authorList>
    </citation>
    <scope>NUCLEOTIDE SEQUENCE [LARGE SCALE GENOMIC DNA]</scope>
    <source>
        <strain evidence="11 12">DSM 43851</strain>
    </source>
</reference>
<dbReference type="GO" id="GO:0006508">
    <property type="term" value="P:proteolysis"/>
    <property type="evidence" value="ECO:0007669"/>
    <property type="project" value="UniProtKB-KW"/>
</dbReference>
<dbReference type="AlphaFoldDB" id="A0A7W9KEN9"/>